<protein>
    <submittedName>
        <fullName evidence="1">Uncharacterized protein</fullName>
    </submittedName>
</protein>
<sequence>MNSYLYGKTGRLLHSSKNYGWEAFGGRKIGKPACQRERPKTDVHHNCYPVRDIIV</sequence>
<reference evidence="1 2" key="1">
    <citation type="submission" date="2017-12" db="EMBL/GenBank/DDBJ databases">
        <title>Integrating genomic resources of turbot (Scophthalmus maximus) in depth evaluation of genetic and physical mapping variation across individuals.</title>
        <authorList>
            <person name="Martinez P."/>
        </authorList>
    </citation>
    <scope>NUCLEOTIDE SEQUENCE [LARGE SCALE GENOMIC DNA]</scope>
</reference>
<evidence type="ECO:0000313" key="1">
    <source>
        <dbReference type="EMBL" id="AWP12574.1"/>
    </source>
</evidence>
<dbReference type="Proteomes" id="UP000246464">
    <property type="component" value="Chromosome 13"/>
</dbReference>
<accession>A0A2U9C7L4</accession>
<evidence type="ECO:0000313" key="2">
    <source>
        <dbReference type="Proteomes" id="UP000246464"/>
    </source>
</evidence>
<gene>
    <name evidence="1" type="ORF">SMAX5B_015328</name>
</gene>
<organism evidence="1 2">
    <name type="scientific">Scophthalmus maximus</name>
    <name type="common">Turbot</name>
    <name type="synonym">Psetta maxima</name>
    <dbReference type="NCBI Taxonomy" id="52904"/>
    <lineage>
        <taxon>Eukaryota</taxon>
        <taxon>Metazoa</taxon>
        <taxon>Chordata</taxon>
        <taxon>Craniata</taxon>
        <taxon>Vertebrata</taxon>
        <taxon>Euteleostomi</taxon>
        <taxon>Actinopterygii</taxon>
        <taxon>Neopterygii</taxon>
        <taxon>Teleostei</taxon>
        <taxon>Neoteleostei</taxon>
        <taxon>Acanthomorphata</taxon>
        <taxon>Carangaria</taxon>
        <taxon>Pleuronectiformes</taxon>
        <taxon>Pleuronectoidei</taxon>
        <taxon>Scophthalmidae</taxon>
        <taxon>Scophthalmus</taxon>
    </lineage>
</organism>
<dbReference type="AlphaFoldDB" id="A0A2U9C7L4"/>
<dbReference type="EMBL" id="CP026255">
    <property type="protein sequence ID" value="AWP12574.1"/>
    <property type="molecule type" value="Genomic_DNA"/>
</dbReference>
<name>A0A2U9C7L4_SCOMX</name>
<proteinExistence type="predicted"/>
<keyword evidence="2" id="KW-1185">Reference proteome</keyword>